<gene>
    <name evidence="1" type="ORF">GCM10010347_66180</name>
</gene>
<evidence type="ECO:0000313" key="2">
    <source>
        <dbReference type="Proteomes" id="UP000642673"/>
    </source>
</evidence>
<evidence type="ECO:0000313" key="1">
    <source>
        <dbReference type="EMBL" id="GHB85944.1"/>
    </source>
</evidence>
<organism evidence="1 2">
    <name type="scientific">Streptomyces cirratus</name>
    <dbReference type="NCBI Taxonomy" id="68187"/>
    <lineage>
        <taxon>Bacteria</taxon>
        <taxon>Bacillati</taxon>
        <taxon>Actinomycetota</taxon>
        <taxon>Actinomycetes</taxon>
        <taxon>Kitasatosporales</taxon>
        <taxon>Streptomycetaceae</taxon>
        <taxon>Streptomyces</taxon>
    </lineage>
</organism>
<dbReference type="EMBL" id="BMVP01000030">
    <property type="protein sequence ID" value="GHB85944.1"/>
    <property type="molecule type" value="Genomic_DNA"/>
</dbReference>
<dbReference type="Proteomes" id="UP000642673">
    <property type="component" value="Unassembled WGS sequence"/>
</dbReference>
<reference evidence="2" key="1">
    <citation type="journal article" date="2019" name="Int. J. Syst. Evol. Microbiol.">
        <title>The Global Catalogue of Microorganisms (GCM) 10K type strain sequencing project: providing services to taxonomists for standard genome sequencing and annotation.</title>
        <authorList>
            <consortium name="The Broad Institute Genomics Platform"/>
            <consortium name="The Broad Institute Genome Sequencing Center for Infectious Disease"/>
            <person name="Wu L."/>
            <person name="Ma J."/>
        </authorList>
    </citation>
    <scope>NUCLEOTIDE SEQUENCE [LARGE SCALE GENOMIC DNA]</scope>
    <source>
        <strain evidence="2">JCM 4738</strain>
    </source>
</reference>
<dbReference type="RefSeq" id="WP_190187914.1">
    <property type="nucleotide sequence ID" value="NZ_BMVP01000030.1"/>
</dbReference>
<name>A0ABQ3F5R5_9ACTN</name>
<protein>
    <submittedName>
        <fullName evidence="1">Uncharacterized protein</fullName>
    </submittedName>
</protein>
<accession>A0ABQ3F5R5</accession>
<comment type="caution">
    <text evidence="1">The sequence shown here is derived from an EMBL/GenBank/DDBJ whole genome shotgun (WGS) entry which is preliminary data.</text>
</comment>
<keyword evidence="2" id="KW-1185">Reference proteome</keyword>
<proteinExistence type="predicted"/>
<sequence>MTWGAAILPRDLRQEITDAIKASEPAWLAFVEDNREAAGGQPLAVKYVPARYATTYRKLPNKGLFIGSSNFTWGRGVYVTGVQEPLSTAIYGRVGVVSRFDPSGWKVFDARDPANEQLYLRWLHTQPTYPEAVVTVHSNYWLHRFRNQFREQFEIDVVLFHPDEKDAGGWYTYPRHTWMAVSDWESRQKLSREDYSTRFVDVWLTILIEEEFTPDTPALTRTPHFMLSGGAPAPLSPVLVRNAYRNNAVVRVES</sequence>